<reference evidence="1 2" key="3">
    <citation type="journal article" date="2012" name="J. Bacteriol.">
        <title>Genome Sequence of Paenibacillus terrae HPL-003, a Xylanase-Producing Bacterium Isolated from Soil Found in Forest Residue.</title>
        <authorList>
            <person name="Shin S.H."/>
            <person name="Kim S."/>
            <person name="Kim J.Y."/>
            <person name="Song H.Y."/>
            <person name="Cho S.J."/>
            <person name="Kim D.R."/>
            <person name="Lee K.I."/>
            <person name="Lim H.K."/>
            <person name="Park N.J."/>
            <person name="Hwang I.T."/>
            <person name="Yang K.S."/>
        </authorList>
    </citation>
    <scope>NUCLEOTIDE SEQUENCE [LARGE SCALE GENOMIC DNA]</scope>
    <source>
        <strain evidence="1 2">HPL-003</strain>
    </source>
</reference>
<protein>
    <submittedName>
        <fullName evidence="1">Uncharacterized protein</fullName>
    </submittedName>
</protein>
<dbReference type="EMBL" id="CP003107">
    <property type="protein sequence ID" value="AET59689.1"/>
    <property type="molecule type" value="Genomic_DNA"/>
</dbReference>
<evidence type="ECO:0000313" key="1">
    <source>
        <dbReference type="EMBL" id="AET59689.1"/>
    </source>
</evidence>
<evidence type="ECO:0000313" key="2">
    <source>
        <dbReference type="Proteomes" id="UP000005876"/>
    </source>
</evidence>
<dbReference type="HOGENOM" id="CLU_2555140_0_0_9"/>
<proteinExistence type="predicted"/>
<accession>G7W2A5</accession>
<reference key="2">
    <citation type="submission" date="2011-11" db="EMBL/GenBank/DDBJ databases">
        <authorList>
            <person name="Shin S.H."/>
            <person name="Kim S."/>
            <person name="Kim J.Y."/>
        </authorList>
    </citation>
    <scope>NUCLEOTIDE SEQUENCE</scope>
    <source>
        <strain>HPL-003</strain>
    </source>
</reference>
<dbReference type="eggNOG" id="COG1061">
    <property type="taxonomic scope" value="Bacteria"/>
</dbReference>
<dbReference type="STRING" id="985665.HPL003_14690"/>
<name>G7W2A5_PAETH</name>
<dbReference type="AlphaFoldDB" id="G7W2A5"/>
<organism evidence="1 2">
    <name type="scientific">Paenibacillus terrae (strain HPL-003)</name>
    <dbReference type="NCBI Taxonomy" id="985665"/>
    <lineage>
        <taxon>Bacteria</taxon>
        <taxon>Bacillati</taxon>
        <taxon>Bacillota</taxon>
        <taxon>Bacilli</taxon>
        <taxon>Bacillales</taxon>
        <taxon>Paenibacillaceae</taxon>
        <taxon>Paenibacillus</taxon>
    </lineage>
</organism>
<gene>
    <name evidence="1" type="ordered locus">HPL003_14690</name>
</gene>
<dbReference type="KEGG" id="pta:HPL003_14690"/>
<dbReference type="Proteomes" id="UP000005876">
    <property type="component" value="Chromosome"/>
</dbReference>
<reference evidence="2" key="1">
    <citation type="submission" date="2011-11" db="EMBL/GenBank/DDBJ databases">
        <title>Complete sequence of Paenibacillus terrae HPL-003.</title>
        <authorList>
            <person name="Shin S.H."/>
            <person name="Kim S."/>
            <person name="Kim J.Y."/>
        </authorList>
    </citation>
    <scope>NUCLEOTIDE SEQUENCE [LARGE SCALE GENOMIC DNA]</scope>
    <source>
        <strain evidence="2">HPL-003</strain>
    </source>
</reference>
<sequence>MTMDSLQEYFERQNLEAVRESDVLIITHSRYKKLCEDDELRRWFTEGRILKFNPFIPKKSLETIDFFQLYTDNINKGLLLFY</sequence>